<keyword evidence="3 5" id="KW-0067">ATP-binding</keyword>
<dbReference type="RefSeq" id="WP_204005925.1">
    <property type="nucleotide sequence ID" value="NZ_BOOZ01000011.1"/>
</dbReference>
<dbReference type="CDD" id="cd03230">
    <property type="entry name" value="ABC_DR_subfamily_A"/>
    <property type="match status" value="1"/>
</dbReference>
<dbReference type="SMART" id="SM00382">
    <property type="entry name" value="AAA"/>
    <property type="match status" value="1"/>
</dbReference>
<dbReference type="InterPro" id="IPR027417">
    <property type="entry name" value="P-loop_NTPase"/>
</dbReference>
<dbReference type="PROSITE" id="PS50893">
    <property type="entry name" value="ABC_TRANSPORTER_2"/>
    <property type="match status" value="1"/>
</dbReference>
<proteinExistence type="predicted"/>
<dbReference type="InterPro" id="IPR003439">
    <property type="entry name" value="ABC_transporter-like_ATP-bd"/>
</dbReference>
<feature type="domain" description="ABC transporter" evidence="4">
    <location>
        <begin position="5"/>
        <end position="230"/>
    </location>
</feature>
<keyword evidence="6" id="KW-1185">Reference proteome</keyword>
<evidence type="ECO:0000256" key="2">
    <source>
        <dbReference type="ARBA" id="ARBA00022741"/>
    </source>
</evidence>
<keyword evidence="2" id="KW-0547">Nucleotide-binding</keyword>
<keyword evidence="1" id="KW-0813">Transport</keyword>
<protein>
    <submittedName>
        <fullName evidence="5">ABC transporter ATP-binding protein</fullName>
    </submittedName>
</protein>
<dbReference type="PANTHER" id="PTHR42939">
    <property type="entry name" value="ABC TRANSPORTER ATP-BINDING PROTEIN ALBC-RELATED"/>
    <property type="match status" value="1"/>
</dbReference>
<dbReference type="PANTHER" id="PTHR42939:SF1">
    <property type="entry name" value="ABC TRANSPORTER ATP-BINDING PROTEIN ALBC-RELATED"/>
    <property type="match status" value="1"/>
</dbReference>
<dbReference type="SUPFAM" id="SSF52540">
    <property type="entry name" value="P-loop containing nucleoside triphosphate hydrolases"/>
    <property type="match status" value="1"/>
</dbReference>
<evidence type="ECO:0000313" key="5">
    <source>
        <dbReference type="EMBL" id="GIJ09219.1"/>
    </source>
</evidence>
<dbReference type="Gene3D" id="3.40.50.300">
    <property type="entry name" value="P-loop containing nucleotide triphosphate hydrolases"/>
    <property type="match status" value="1"/>
</dbReference>
<evidence type="ECO:0000259" key="4">
    <source>
        <dbReference type="PROSITE" id="PS50893"/>
    </source>
</evidence>
<comment type="caution">
    <text evidence="5">The sequence shown here is derived from an EMBL/GenBank/DDBJ whole genome shotgun (WGS) entry which is preliminary data.</text>
</comment>
<reference evidence="5 6" key="1">
    <citation type="submission" date="2021-01" db="EMBL/GenBank/DDBJ databases">
        <title>Whole genome shotgun sequence of Verrucosispora andamanensis NBRC 109075.</title>
        <authorList>
            <person name="Komaki H."/>
            <person name="Tamura T."/>
        </authorList>
    </citation>
    <scope>NUCLEOTIDE SEQUENCE [LARGE SCALE GENOMIC DNA]</scope>
    <source>
        <strain evidence="5 6">NBRC 109075</strain>
    </source>
</reference>
<evidence type="ECO:0000256" key="3">
    <source>
        <dbReference type="ARBA" id="ARBA00022840"/>
    </source>
</evidence>
<dbReference type="GO" id="GO:0005524">
    <property type="term" value="F:ATP binding"/>
    <property type="evidence" value="ECO:0007669"/>
    <property type="project" value="UniProtKB-KW"/>
</dbReference>
<gene>
    <name evidence="5" type="ORF">Van01_24330</name>
</gene>
<sequence>MSAVVTVTELTKRYRGVTALDGVSFSLAENRIHGLLGRNGAGKTTLMQILTAQNFATSGEISVFGQHPYENEQVLSRISFIKESQTYPSHLRVTHVLRAARLVYPGWDEEFAQRLVDVFQLPRGRNVRKLSRGMLSALGIVVGLASRAPLTFFDEPYLGLDAVARQIFYDHLLADYTEHPRTIVLSTHLIDEVSDLIEHVLLIDRGRLLLDVEAEALRGQVVTVSGPVAAVDEFSRTGTELHRASLGGTARVTVRGDFGPAAHDRARSLGLDLEASSLQDIVVRLTTSQNGHATGSAAAADKKEAVR</sequence>
<dbReference type="InterPro" id="IPR003593">
    <property type="entry name" value="AAA+_ATPase"/>
</dbReference>
<organism evidence="5 6">
    <name type="scientific">Micromonospora andamanensis</name>
    <dbReference type="NCBI Taxonomy" id="1287068"/>
    <lineage>
        <taxon>Bacteria</taxon>
        <taxon>Bacillati</taxon>
        <taxon>Actinomycetota</taxon>
        <taxon>Actinomycetes</taxon>
        <taxon>Micromonosporales</taxon>
        <taxon>Micromonosporaceae</taxon>
        <taxon>Micromonospora</taxon>
    </lineage>
</organism>
<dbReference type="InterPro" id="IPR051782">
    <property type="entry name" value="ABC_Transporter_VariousFunc"/>
</dbReference>
<accession>A0ABQ4HU82</accession>
<dbReference type="Proteomes" id="UP000647017">
    <property type="component" value="Unassembled WGS sequence"/>
</dbReference>
<evidence type="ECO:0000313" key="6">
    <source>
        <dbReference type="Proteomes" id="UP000647017"/>
    </source>
</evidence>
<dbReference type="Pfam" id="PF00005">
    <property type="entry name" value="ABC_tran"/>
    <property type="match status" value="1"/>
</dbReference>
<evidence type="ECO:0000256" key="1">
    <source>
        <dbReference type="ARBA" id="ARBA00022448"/>
    </source>
</evidence>
<dbReference type="EMBL" id="BOOZ01000011">
    <property type="protein sequence ID" value="GIJ09219.1"/>
    <property type="molecule type" value="Genomic_DNA"/>
</dbReference>
<name>A0ABQ4HU82_9ACTN</name>